<dbReference type="InterPro" id="IPR013212">
    <property type="entry name" value="Mad3/Bub1_I"/>
</dbReference>
<dbReference type="GO" id="GO:0004672">
    <property type="term" value="F:protein kinase activity"/>
    <property type="evidence" value="ECO:0007669"/>
    <property type="project" value="TreeGrafter"/>
</dbReference>
<dbReference type="InterPro" id="IPR015661">
    <property type="entry name" value="Bub1/Mad3"/>
</dbReference>
<dbReference type="SMART" id="SM00777">
    <property type="entry name" value="Mad3_BUB1_I"/>
    <property type="match status" value="1"/>
</dbReference>
<reference evidence="2" key="1">
    <citation type="journal article" date="2013" name="J. Plant Res.">
        <title>Effect of fungi and light on seed germination of three Opuntia species from semiarid lands of central Mexico.</title>
        <authorList>
            <person name="Delgado-Sanchez P."/>
            <person name="Jimenez-Bremont J.F."/>
            <person name="Guerrero-Gonzalez Mde L."/>
            <person name="Flores J."/>
        </authorList>
    </citation>
    <scope>NUCLEOTIDE SEQUENCE</scope>
    <source>
        <tissue evidence="2">Cladode</tissue>
    </source>
</reference>
<dbReference type="GO" id="GO:0007094">
    <property type="term" value="P:mitotic spindle assembly checkpoint signaling"/>
    <property type="evidence" value="ECO:0007669"/>
    <property type="project" value="InterPro"/>
</dbReference>
<feature type="domain" description="BUB1 N-terminal" evidence="1">
    <location>
        <begin position="13"/>
        <end position="132"/>
    </location>
</feature>
<organism evidence="2">
    <name type="scientific">Opuntia streptacantha</name>
    <name type="common">Prickly pear cactus</name>
    <name type="synonym">Opuntia cardona</name>
    <dbReference type="NCBI Taxonomy" id="393608"/>
    <lineage>
        <taxon>Eukaryota</taxon>
        <taxon>Viridiplantae</taxon>
        <taxon>Streptophyta</taxon>
        <taxon>Embryophyta</taxon>
        <taxon>Tracheophyta</taxon>
        <taxon>Spermatophyta</taxon>
        <taxon>Magnoliopsida</taxon>
        <taxon>eudicotyledons</taxon>
        <taxon>Gunneridae</taxon>
        <taxon>Pentapetalae</taxon>
        <taxon>Caryophyllales</taxon>
        <taxon>Cactineae</taxon>
        <taxon>Cactaceae</taxon>
        <taxon>Opuntioideae</taxon>
        <taxon>Opuntia</taxon>
    </lineage>
</organism>
<reference evidence="2" key="2">
    <citation type="submission" date="2020-07" db="EMBL/GenBank/DDBJ databases">
        <authorList>
            <person name="Vera ALvarez R."/>
            <person name="Arias-Moreno D.M."/>
            <person name="Jimenez-Jacinto V."/>
            <person name="Jimenez-Bremont J.F."/>
            <person name="Swaminathan K."/>
            <person name="Moose S.P."/>
            <person name="Guerrero-Gonzalez M.L."/>
            <person name="Marino-Ramirez L."/>
            <person name="Landsman D."/>
            <person name="Rodriguez-Kessler M."/>
            <person name="Delgado-Sanchez P."/>
        </authorList>
    </citation>
    <scope>NUCLEOTIDE SEQUENCE</scope>
    <source>
        <tissue evidence="2">Cladode</tissue>
    </source>
</reference>
<dbReference type="Pfam" id="PF08311">
    <property type="entry name" value="Mad3_BUB1_I"/>
    <property type="match status" value="1"/>
</dbReference>
<accession>A0A7C9FQU5</accession>
<name>A0A7C9FQU5_OPUST</name>
<dbReference type="AlphaFoldDB" id="A0A7C9FQU5"/>
<dbReference type="GO" id="GO:0051754">
    <property type="term" value="P:meiotic sister chromatid cohesion, centromeric"/>
    <property type="evidence" value="ECO:0007669"/>
    <property type="project" value="TreeGrafter"/>
</dbReference>
<protein>
    <recommendedName>
        <fullName evidence="1">BUB1 N-terminal domain-containing protein</fullName>
    </recommendedName>
</protein>
<evidence type="ECO:0000313" key="2">
    <source>
        <dbReference type="EMBL" id="MBA4680024.1"/>
    </source>
</evidence>
<dbReference type="PANTHER" id="PTHR14030">
    <property type="entry name" value="MITOTIC CHECKPOINT SERINE/THREONINE-PROTEIN KINASE BUB1"/>
    <property type="match status" value="1"/>
</dbReference>
<dbReference type="EMBL" id="GISG01285391">
    <property type="protein sequence ID" value="MBA4680024.1"/>
    <property type="molecule type" value="Transcribed_RNA"/>
</dbReference>
<sequence length="132" mass="15991">METAIHDDLFSSLISDIKSYTGNDPLLPWLRGIRKMRESLPPELLNEKLPRFLQKCAQTFESDRRYRNDLRFIRIWIQLMDYVDDPKALLRTMEMKRLGTKHSLFYQAYALYYEKMKKFEEADRMYRLGVQK</sequence>
<proteinExistence type="predicted"/>
<dbReference type="Gene3D" id="1.25.40.430">
    <property type="match status" value="1"/>
</dbReference>
<dbReference type="PROSITE" id="PS51489">
    <property type="entry name" value="BUB1_N"/>
    <property type="match status" value="1"/>
</dbReference>
<evidence type="ECO:0000259" key="1">
    <source>
        <dbReference type="PROSITE" id="PS51489"/>
    </source>
</evidence>
<dbReference type="PANTHER" id="PTHR14030:SF2">
    <property type="entry name" value="OS11G0128700 PROTEIN"/>
    <property type="match status" value="1"/>
</dbReference>